<reference evidence="2 3" key="1">
    <citation type="journal article" date="2020" name="Front. Microbiol.">
        <title>Genetic Organization of the aprX-lipA2 Operon Affects the Proteolytic Potential of Pseudomonas Species in Milk.</title>
        <authorList>
            <person name="Maier C."/>
            <person name="Huptas C."/>
            <person name="von Neubeck M."/>
            <person name="Scherer S."/>
            <person name="Wenning M."/>
            <person name="Lucking G."/>
        </authorList>
    </citation>
    <scope>NUCLEOTIDE SEQUENCE [LARGE SCALE GENOMIC DNA]</scope>
    <source>
        <strain evidence="2 3">G4779</strain>
    </source>
</reference>
<evidence type="ECO:0000313" key="3">
    <source>
        <dbReference type="Proteomes" id="UP000542111"/>
    </source>
</evidence>
<organism evidence="2 3">
    <name type="scientific">Pseudomonas gessardii</name>
    <dbReference type="NCBI Taxonomy" id="78544"/>
    <lineage>
        <taxon>Bacteria</taxon>
        <taxon>Pseudomonadati</taxon>
        <taxon>Pseudomonadota</taxon>
        <taxon>Gammaproteobacteria</taxon>
        <taxon>Pseudomonadales</taxon>
        <taxon>Pseudomonadaceae</taxon>
        <taxon>Pseudomonas</taxon>
    </lineage>
</organism>
<protein>
    <submittedName>
        <fullName evidence="2">Uncharacterized protein</fullName>
    </submittedName>
</protein>
<dbReference type="EMBL" id="JAAQYP010000053">
    <property type="protein sequence ID" value="NNA98290.1"/>
    <property type="molecule type" value="Genomic_DNA"/>
</dbReference>
<keyword evidence="1" id="KW-0812">Transmembrane</keyword>
<dbReference type="RefSeq" id="WP_169898832.1">
    <property type="nucleotide sequence ID" value="NZ_JAAQYP010000053.1"/>
</dbReference>
<comment type="caution">
    <text evidence="2">The sequence shown here is derived from an EMBL/GenBank/DDBJ whole genome shotgun (WGS) entry which is preliminary data.</text>
</comment>
<name>A0A7Y1MU18_9PSED</name>
<dbReference type="AlphaFoldDB" id="A0A7Y1MU18"/>
<sequence>MKTIFEDVITRYGTKRAEFIAETWPKKPKWREIISVSESPRAEEYFDEEMDFYRVFETDLDDIPRSRNKEVSVGQWEEVVHFLKVHNERLSSQIDNSTTLTATFVFMGSLFLLLANYVTYLFYLPFVFLAVVAMQIFLQRMGRRHELARNKELVIIIENYIKKRRTTF</sequence>
<keyword evidence="1" id="KW-1133">Transmembrane helix</keyword>
<dbReference type="Proteomes" id="UP000542111">
    <property type="component" value="Unassembled WGS sequence"/>
</dbReference>
<gene>
    <name evidence="2" type="ORF">HBO33_24295</name>
</gene>
<accession>A0A7Y1MU18</accession>
<keyword evidence="1" id="KW-0472">Membrane</keyword>
<feature type="transmembrane region" description="Helical" evidence="1">
    <location>
        <begin position="120"/>
        <end position="138"/>
    </location>
</feature>
<evidence type="ECO:0000256" key="1">
    <source>
        <dbReference type="SAM" id="Phobius"/>
    </source>
</evidence>
<proteinExistence type="predicted"/>
<evidence type="ECO:0000313" key="2">
    <source>
        <dbReference type="EMBL" id="NNA98290.1"/>
    </source>
</evidence>